<keyword evidence="2" id="KW-1185">Reference proteome</keyword>
<reference evidence="1" key="1">
    <citation type="submission" date="2021-01" db="EMBL/GenBank/DDBJ databases">
        <title>Whole genome shotgun sequence of Dactylosporangium siamense NBRC 106093.</title>
        <authorList>
            <person name="Komaki H."/>
            <person name="Tamura T."/>
        </authorList>
    </citation>
    <scope>NUCLEOTIDE SEQUENCE</scope>
    <source>
        <strain evidence="1">NBRC 106093</strain>
    </source>
</reference>
<protein>
    <submittedName>
        <fullName evidence="1">Uncharacterized protein</fullName>
    </submittedName>
</protein>
<dbReference type="RefSeq" id="WP_203854116.1">
    <property type="nucleotide sequence ID" value="NZ_BAAAVW010000039.1"/>
</dbReference>
<dbReference type="Proteomes" id="UP000660611">
    <property type="component" value="Unassembled WGS sequence"/>
</dbReference>
<proteinExistence type="predicted"/>
<dbReference type="EMBL" id="BONQ01000182">
    <property type="protein sequence ID" value="GIG52534.1"/>
    <property type="molecule type" value="Genomic_DNA"/>
</dbReference>
<evidence type="ECO:0000313" key="2">
    <source>
        <dbReference type="Proteomes" id="UP000660611"/>
    </source>
</evidence>
<dbReference type="AlphaFoldDB" id="A0A919PY84"/>
<name>A0A919PY84_9ACTN</name>
<gene>
    <name evidence="1" type="ORF">Dsi01nite_105750</name>
</gene>
<evidence type="ECO:0000313" key="1">
    <source>
        <dbReference type="EMBL" id="GIG52534.1"/>
    </source>
</evidence>
<organism evidence="1 2">
    <name type="scientific">Dactylosporangium siamense</name>
    <dbReference type="NCBI Taxonomy" id="685454"/>
    <lineage>
        <taxon>Bacteria</taxon>
        <taxon>Bacillati</taxon>
        <taxon>Actinomycetota</taxon>
        <taxon>Actinomycetes</taxon>
        <taxon>Micromonosporales</taxon>
        <taxon>Micromonosporaceae</taxon>
        <taxon>Dactylosporangium</taxon>
    </lineage>
</organism>
<comment type="caution">
    <text evidence="1">The sequence shown here is derived from an EMBL/GenBank/DDBJ whole genome shotgun (WGS) entry which is preliminary data.</text>
</comment>
<accession>A0A919PY84</accession>
<sequence length="65" mass="6709">MHCDLTAPDGSHWRFGDPTADSTITGAAGAFCRVGAQRLAPADSGLRTSGPHAGTALRLLRNYAA</sequence>